<dbReference type="InterPro" id="IPR006342">
    <property type="entry name" value="FkbM_mtfrase"/>
</dbReference>
<dbReference type="GO" id="GO:0008168">
    <property type="term" value="F:methyltransferase activity"/>
    <property type="evidence" value="ECO:0007669"/>
    <property type="project" value="UniProtKB-KW"/>
</dbReference>
<protein>
    <submittedName>
        <fullName evidence="2">FkbM family methyltransferase</fullName>
    </submittedName>
</protein>
<dbReference type="PANTHER" id="PTHR34203:SF15">
    <property type="entry name" value="SLL1173 PROTEIN"/>
    <property type="match status" value="1"/>
</dbReference>
<evidence type="ECO:0000313" key="2">
    <source>
        <dbReference type="EMBL" id="MYZ49422.1"/>
    </source>
</evidence>
<dbReference type="InterPro" id="IPR052514">
    <property type="entry name" value="SAM-dependent_MTase"/>
</dbReference>
<sequence length="265" mass="29053">MRAGAGALAVRARHRLRPAAGDRTEAIELPALGHAIRLRPGSTDWDVLQHILVEETYDSRSPLHEAALERYYRAALCRGDVPVIVDCGANIGLASIWYARRFPQARVFAVEPEAANFELLAANAAHYPNITALRCGISDRSMRITMRHGDAAHWAWRAEEDPGGAVETVTIPGLLAGVAKAVPLIVKVDVEGSEVALFRSNTDWTARTPLIVFESHDWMMTWCGTAHAVFAVLTQHRRDYVHRGENTFSYAHFLAAESGPGAPEG</sequence>
<dbReference type="PANTHER" id="PTHR34203">
    <property type="entry name" value="METHYLTRANSFERASE, FKBM FAMILY PROTEIN"/>
    <property type="match status" value="1"/>
</dbReference>
<gene>
    <name evidence="2" type="ORF">E4O86_17065</name>
</gene>
<dbReference type="SUPFAM" id="SSF53335">
    <property type="entry name" value="S-adenosyl-L-methionine-dependent methyltransferases"/>
    <property type="match status" value="1"/>
</dbReference>
<organism evidence="2 3">
    <name type="scientific">Propylenella binzhouense</name>
    <dbReference type="NCBI Taxonomy" id="2555902"/>
    <lineage>
        <taxon>Bacteria</taxon>
        <taxon>Pseudomonadati</taxon>
        <taxon>Pseudomonadota</taxon>
        <taxon>Alphaproteobacteria</taxon>
        <taxon>Hyphomicrobiales</taxon>
        <taxon>Propylenellaceae</taxon>
        <taxon>Propylenella</taxon>
    </lineage>
</organism>
<dbReference type="Proteomes" id="UP000773614">
    <property type="component" value="Unassembled WGS sequence"/>
</dbReference>
<accession>A0A964T8Q2</accession>
<dbReference type="Pfam" id="PF05050">
    <property type="entry name" value="Methyltransf_21"/>
    <property type="match status" value="1"/>
</dbReference>
<dbReference type="NCBIfam" id="TIGR01444">
    <property type="entry name" value="fkbM_fam"/>
    <property type="match status" value="1"/>
</dbReference>
<keyword evidence="3" id="KW-1185">Reference proteome</keyword>
<keyword evidence="2" id="KW-0489">Methyltransferase</keyword>
<dbReference type="GO" id="GO:0032259">
    <property type="term" value="P:methylation"/>
    <property type="evidence" value="ECO:0007669"/>
    <property type="project" value="UniProtKB-KW"/>
</dbReference>
<dbReference type="InterPro" id="IPR029063">
    <property type="entry name" value="SAM-dependent_MTases_sf"/>
</dbReference>
<keyword evidence="2" id="KW-0808">Transferase</keyword>
<comment type="caution">
    <text evidence="2">The sequence shown here is derived from an EMBL/GenBank/DDBJ whole genome shotgun (WGS) entry which is preliminary data.</text>
</comment>
<proteinExistence type="predicted"/>
<reference evidence="2" key="1">
    <citation type="submission" date="2019-03" db="EMBL/GenBank/DDBJ databases">
        <title>Afifella sp. nov., isolated from activated sludge.</title>
        <authorList>
            <person name="Li Q."/>
            <person name="Liu Y."/>
        </authorList>
    </citation>
    <scope>NUCLEOTIDE SEQUENCE</scope>
    <source>
        <strain evidence="2">L72</strain>
    </source>
</reference>
<evidence type="ECO:0000259" key="1">
    <source>
        <dbReference type="Pfam" id="PF05050"/>
    </source>
</evidence>
<dbReference type="AlphaFoldDB" id="A0A964T8Q2"/>
<dbReference type="EMBL" id="SPKJ01000073">
    <property type="protein sequence ID" value="MYZ49422.1"/>
    <property type="molecule type" value="Genomic_DNA"/>
</dbReference>
<name>A0A964T8Q2_9HYPH</name>
<dbReference type="Gene3D" id="3.40.50.150">
    <property type="entry name" value="Vaccinia Virus protein VP39"/>
    <property type="match status" value="1"/>
</dbReference>
<evidence type="ECO:0000313" key="3">
    <source>
        <dbReference type="Proteomes" id="UP000773614"/>
    </source>
</evidence>
<feature type="domain" description="Methyltransferase FkbM" evidence="1">
    <location>
        <begin position="86"/>
        <end position="233"/>
    </location>
</feature>